<evidence type="ECO:0000256" key="2">
    <source>
        <dbReference type="ARBA" id="ARBA00009050"/>
    </source>
</evidence>
<feature type="domain" description="BZIP" evidence="17">
    <location>
        <begin position="258"/>
        <end position="321"/>
    </location>
</feature>
<evidence type="ECO:0000256" key="15">
    <source>
        <dbReference type="SAM" id="Coils"/>
    </source>
</evidence>
<evidence type="ECO:0000256" key="12">
    <source>
        <dbReference type="ARBA" id="ARBA00023163"/>
    </source>
</evidence>
<evidence type="ECO:0000259" key="17">
    <source>
        <dbReference type="PROSITE" id="PS50217"/>
    </source>
</evidence>
<dbReference type="InterPro" id="IPR051381">
    <property type="entry name" value="CREB_ATF_subfamily"/>
</dbReference>
<dbReference type="InterPro" id="IPR046347">
    <property type="entry name" value="bZIP_sf"/>
</dbReference>
<evidence type="ECO:0000256" key="9">
    <source>
        <dbReference type="ARBA" id="ARBA00023125"/>
    </source>
</evidence>
<evidence type="ECO:0000313" key="19">
    <source>
        <dbReference type="RefSeq" id="XP_067169458.1"/>
    </source>
</evidence>
<gene>
    <name evidence="19" type="primary">CREB3L4</name>
</gene>
<reference evidence="19" key="1">
    <citation type="submission" date="2025-08" db="UniProtKB">
        <authorList>
            <consortium name="RefSeq"/>
        </authorList>
    </citation>
    <scope>IDENTIFICATION</scope>
    <source>
        <tissue evidence="19">Blood</tissue>
    </source>
</reference>
<comment type="similarity">
    <text evidence="2">Belongs to the bZIP family. ATF subfamily.</text>
</comment>
<sequence length="482" mass="50781">MPGDGDGRPGAAGSSPGAAGRAVPRPRVRQPRTPHRQLSPLARHLRATLRGLAPRPGQRESGLPAGLRGPEQGVASRDRGGGEPWVPMGLPPAPREPQARGRPCASPPSVSPLQGQDENKPEELLRLVVNPDDVCSLGSCHSAGDARPGPPWPPSTGREAPCDLLPALRSTGVVIQLDAWLCPALLPAACVASELPAAPLPSPARPGLVPAAPSDPQAPRALLQLPGLLLTEEEKRLLSQEGVTLPSCLPLTKAEERILKKVRRKIRNKQSAQDSRRRKKEYLDGLESRVAACSAQNQELQKKVQELERCNRSLLRQLQALQALVKPTSTKAAQTSTCILILVFSLGLIIFPSYSPFRRGPGGSQDGHKPVGVISRNILTWEELLKPAEGPHAGPAPFPEHGQPGREELGPAAAAEDGAEGGHGDRRSPPRGEPGTNSSGQAGPGDAGTRPWLQPAAPVRPAPGRAAGAGREAAKRAHGEEM</sequence>
<keyword evidence="5" id="KW-0256">Endoplasmic reticulum</keyword>
<dbReference type="SUPFAM" id="SSF57959">
    <property type="entry name" value="Leucine zipper domain"/>
    <property type="match status" value="1"/>
</dbReference>
<feature type="compositionally biased region" description="Basic residues" evidence="16">
    <location>
        <begin position="24"/>
        <end position="35"/>
    </location>
</feature>
<keyword evidence="12" id="KW-0804">Transcription</keyword>
<evidence type="ECO:0000256" key="14">
    <source>
        <dbReference type="ARBA" id="ARBA00023242"/>
    </source>
</evidence>
<dbReference type="SMART" id="SM00338">
    <property type="entry name" value="BRLZ"/>
    <property type="match status" value="1"/>
</dbReference>
<evidence type="ECO:0000256" key="10">
    <source>
        <dbReference type="ARBA" id="ARBA00023136"/>
    </source>
</evidence>
<evidence type="ECO:0000256" key="1">
    <source>
        <dbReference type="ARBA" id="ARBA00004648"/>
    </source>
</evidence>
<name>A0ABM4FWZ3_9AVES</name>
<evidence type="ECO:0000256" key="16">
    <source>
        <dbReference type="SAM" id="MobiDB-lite"/>
    </source>
</evidence>
<feature type="region of interest" description="Disordered" evidence="16">
    <location>
        <begin position="388"/>
        <end position="482"/>
    </location>
</feature>
<dbReference type="PANTHER" id="PTHR45996">
    <property type="entry name" value="AGAP001464-PB"/>
    <property type="match status" value="1"/>
</dbReference>
<feature type="compositionally biased region" description="Low complexity" evidence="16">
    <location>
        <begin position="455"/>
        <end position="471"/>
    </location>
</feature>
<evidence type="ECO:0000313" key="18">
    <source>
        <dbReference type="Proteomes" id="UP001652627"/>
    </source>
</evidence>
<keyword evidence="6" id="KW-0735">Signal-anchor</keyword>
<dbReference type="GeneID" id="136994633"/>
<organism evidence="18 19">
    <name type="scientific">Apteryx mantelli</name>
    <name type="common">North Island brown kiwi</name>
    <dbReference type="NCBI Taxonomy" id="2696672"/>
    <lineage>
        <taxon>Eukaryota</taxon>
        <taxon>Metazoa</taxon>
        <taxon>Chordata</taxon>
        <taxon>Craniata</taxon>
        <taxon>Vertebrata</taxon>
        <taxon>Euteleostomi</taxon>
        <taxon>Archelosauria</taxon>
        <taxon>Archosauria</taxon>
        <taxon>Dinosauria</taxon>
        <taxon>Saurischia</taxon>
        <taxon>Theropoda</taxon>
        <taxon>Coelurosauria</taxon>
        <taxon>Aves</taxon>
        <taxon>Palaeognathae</taxon>
        <taxon>Apterygiformes</taxon>
        <taxon>Apterygidae</taxon>
        <taxon>Apteryx</taxon>
    </lineage>
</organism>
<feature type="compositionally biased region" description="Basic and acidic residues" evidence="16">
    <location>
        <begin position="420"/>
        <end position="430"/>
    </location>
</feature>
<comment type="subcellular location">
    <subcellularLocation>
        <location evidence="1">Endoplasmic reticulum membrane</location>
        <topology evidence="1">Single-pass type II membrane protein</topology>
    </subcellularLocation>
</comment>
<keyword evidence="8" id="KW-0805">Transcription regulation</keyword>
<evidence type="ECO:0000256" key="8">
    <source>
        <dbReference type="ARBA" id="ARBA00023015"/>
    </source>
</evidence>
<feature type="region of interest" description="Disordered" evidence="16">
    <location>
        <begin position="1"/>
        <end position="119"/>
    </location>
</feature>
<dbReference type="Pfam" id="PF00170">
    <property type="entry name" value="bZIP_1"/>
    <property type="match status" value="1"/>
</dbReference>
<keyword evidence="4" id="KW-0812">Transmembrane</keyword>
<accession>A0ABM4FWZ3</accession>
<dbReference type="CDD" id="cd14689">
    <property type="entry name" value="bZIP_CREB3"/>
    <property type="match status" value="1"/>
</dbReference>
<evidence type="ECO:0000256" key="4">
    <source>
        <dbReference type="ARBA" id="ARBA00022692"/>
    </source>
</evidence>
<dbReference type="PANTHER" id="PTHR45996:SF2">
    <property type="entry name" value="CYCLIC AMP-RESPONSIVE ELEMENT-BINDING PROTEIN 3-LIKE PROTEIN 4"/>
    <property type="match status" value="1"/>
</dbReference>
<evidence type="ECO:0000256" key="3">
    <source>
        <dbReference type="ARBA" id="ARBA00013878"/>
    </source>
</evidence>
<evidence type="ECO:0000256" key="6">
    <source>
        <dbReference type="ARBA" id="ARBA00022968"/>
    </source>
</evidence>
<feature type="compositionally biased region" description="Basic and acidic residues" evidence="16">
    <location>
        <begin position="472"/>
        <end position="482"/>
    </location>
</feature>
<dbReference type="Proteomes" id="UP001652627">
    <property type="component" value="Chromosome 31"/>
</dbReference>
<keyword evidence="18" id="KW-1185">Reference proteome</keyword>
<keyword evidence="13" id="KW-0325">Glycoprotein</keyword>
<dbReference type="InterPro" id="IPR004827">
    <property type="entry name" value="bZIP"/>
</dbReference>
<keyword evidence="9" id="KW-0238">DNA-binding</keyword>
<protein>
    <recommendedName>
        <fullName evidence="3">Cyclic AMP-responsive element-binding protein 3-like protein 4</fullName>
    </recommendedName>
</protein>
<keyword evidence="10" id="KW-0472">Membrane</keyword>
<feature type="coiled-coil region" evidence="15">
    <location>
        <begin position="283"/>
        <end position="324"/>
    </location>
</feature>
<keyword evidence="7" id="KW-1133">Transmembrane helix</keyword>
<evidence type="ECO:0000256" key="11">
    <source>
        <dbReference type="ARBA" id="ARBA00023159"/>
    </source>
</evidence>
<evidence type="ECO:0000256" key="13">
    <source>
        <dbReference type="ARBA" id="ARBA00023180"/>
    </source>
</evidence>
<proteinExistence type="inferred from homology"/>
<feature type="compositionally biased region" description="Low complexity" evidence="16">
    <location>
        <begin position="9"/>
        <end position="23"/>
    </location>
</feature>
<keyword evidence="15" id="KW-0175">Coiled coil</keyword>
<dbReference type="RefSeq" id="XP_067169458.1">
    <property type="nucleotide sequence ID" value="XM_067313357.1"/>
</dbReference>
<dbReference type="PROSITE" id="PS50217">
    <property type="entry name" value="BZIP"/>
    <property type="match status" value="1"/>
</dbReference>
<keyword evidence="11" id="KW-0010">Activator</keyword>
<evidence type="ECO:0000256" key="7">
    <source>
        <dbReference type="ARBA" id="ARBA00022989"/>
    </source>
</evidence>
<keyword evidence="14" id="KW-0539">Nucleus</keyword>
<dbReference type="Gene3D" id="1.20.5.170">
    <property type="match status" value="1"/>
</dbReference>
<evidence type="ECO:0000256" key="5">
    <source>
        <dbReference type="ARBA" id="ARBA00022824"/>
    </source>
</evidence>